<organism evidence="3 4">
    <name type="scientific">Edaphochlamys debaryana</name>
    <dbReference type="NCBI Taxonomy" id="47281"/>
    <lineage>
        <taxon>Eukaryota</taxon>
        <taxon>Viridiplantae</taxon>
        <taxon>Chlorophyta</taxon>
        <taxon>core chlorophytes</taxon>
        <taxon>Chlorophyceae</taxon>
        <taxon>CS clade</taxon>
        <taxon>Chlamydomonadales</taxon>
        <taxon>Chlamydomonadales incertae sedis</taxon>
        <taxon>Edaphochlamys</taxon>
    </lineage>
</organism>
<comment type="caution">
    <text evidence="3">The sequence shown here is derived from an EMBL/GenBank/DDBJ whole genome shotgun (WGS) entry which is preliminary data.</text>
</comment>
<dbReference type="FunFam" id="3.40.50.1110:FF:000002">
    <property type="entry name" value="isoamyl acetate-hydrolyzing esterase 1 homolog"/>
    <property type="match status" value="1"/>
</dbReference>
<evidence type="ECO:0000256" key="1">
    <source>
        <dbReference type="ARBA" id="ARBA00022801"/>
    </source>
</evidence>
<dbReference type="SUPFAM" id="SSF52266">
    <property type="entry name" value="SGNH hydrolase"/>
    <property type="match status" value="1"/>
</dbReference>
<protein>
    <recommendedName>
        <fullName evidence="2">SGNH hydrolase-type esterase domain-containing protein</fullName>
    </recommendedName>
</protein>
<dbReference type="OrthoDB" id="671439at2759"/>
<dbReference type="EMBL" id="JAEHOE010000177">
    <property type="protein sequence ID" value="KAG2483420.1"/>
    <property type="molecule type" value="Genomic_DNA"/>
</dbReference>
<dbReference type="GO" id="GO:0016787">
    <property type="term" value="F:hydrolase activity"/>
    <property type="evidence" value="ECO:0007669"/>
    <property type="project" value="UniProtKB-KW"/>
</dbReference>
<gene>
    <name evidence="3" type="ORF">HYH03_017726</name>
</gene>
<keyword evidence="1" id="KW-0378">Hydrolase</keyword>
<name>A0A835XHF7_9CHLO</name>
<feature type="domain" description="SGNH hydrolase-type esterase" evidence="2">
    <location>
        <begin position="20"/>
        <end position="217"/>
    </location>
</feature>
<dbReference type="Gene3D" id="3.40.50.1110">
    <property type="entry name" value="SGNH hydrolase"/>
    <property type="match status" value="1"/>
</dbReference>
<reference evidence="3" key="1">
    <citation type="journal article" date="2020" name="bioRxiv">
        <title>Comparative genomics of Chlamydomonas.</title>
        <authorList>
            <person name="Craig R.J."/>
            <person name="Hasan A.R."/>
            <person name="Ness R.W."/>
            <person name="Keightley P.D."/>
        </authorList>
    </citation>
    <scope>NUCLEOTIDE SEQUENCE</scope>
    <source>
        <strain evidence="3">CCAP 11/70</strain>
    </source>
</reference>
<dbReference type="InterPro" id="IPR013830">
    <property type="entry name" value="SGNH_hydro"/>
</dbReference>
<evidence type="ECO:0000313" key="3">
    <source>
        <dbReference type="EMBL" id="KAG2483420.1"/>
    </source>
</evidence>
<dbReference type="Proteomes" id="UP000612055">
    <property type="component" value="Unassembled WGS sequence"/>
</dbReference>
<evidence type="ECO:0000259" key="2">
    <source>
        <dbReference type="Pfam" id="PF13472"/>
    </source>
</evidence>
<accession>A0A835XHF7</accession>
<proteinExistence type="predicted"/>
<keyword evidence="4" id="KW-1185">Reference proteome</keyword>
<dbReference type="InterPro" id="IPR036514">
    <property type="entry name" value="SGNH_hydro_sf"/>
</dbReference>
<dbReference type="Pfam" id="PF13472">
    <property type="entry name" value="Lipase_GDSL_2"/>
    <property type="match status" value="1"/>
</dbReference>
<dbReference type="PANTHER" id="PTHR14209:SF19">
    <property type="entry name" value="ISOAMYL ACETATE-HYDROLYZING ESTERASE 1 HOMOLOG"/>
    <property type="match status" value="1"/>
</dbReference>
<evidence type="ECO:0000313" key="4">
    <source>
        <dbReference type="Proteomes" id="UP000612055"/>
    </source>
</evidence>
<dbReference type="InterPro" id="IPR045136">
    <property type="entry name" value="Iah1-like"/>
</dbReference>
<dbReference type="AlphaFoldDB" id="A0A835XHF7"/>
<dbReference type="PANTHER" id="PTHR14209">
    <property type="entry name" value="ISOAMYL ACETATE-HYDROLYZING ESTERASE 1"/>
    <property type="match status" value="1"/>
</dbReference>
<sequence>MAAVGAASYVVSPSRPRIILFGDSLTERGFEVPGGWANSLAYNYSRRADIVNRGLSGYNTRWAVKAMPYVYGTKSAPPGSEVLFTTLFFGANDAARLEGPAHSARQHVSVDEYGKNLREMVAYVRSCRVQRVVLLTPPPVWEPGRKAHQISRMGEEARDWPLDRTAEHTAPYAREAAAVAADLGVPCLDLHSLLQQEDQWGERLLVDGLHFTPAGQERLWALLRELLAKEWPEISREALHLHLPPPGPEVLPMHFPPWEAVDQENPGATFAASAGDGGA</sequence>
<dbReference type="CDD" id="cd01838">
    <property type="entry name" value="Isoamyl_acetate_hydrolase_like"/>
    <property type="match status" value="1"/>
</dbReference>